<organism evidence="1 2">
    <name type="scientific">Rhizobium sullae</name>
    <name type="common">Rhizobium hedysari</name>
    <dbReference type="NCBI Taxonomy" id="50338"/>
    <lineage>
        <taxon>Bacteria</taxon>
        <taxon>Pseudomonadati</taxon>
        <taxon>Pseudomonadota</taxon>
        <taxon>Alphaproteobacteria</taxon>
        <taxon>Hyphomicrobiales</taxon>
        <taxon>Rhizobiaceae</taxon>
        <taxon>Rhizobium/Agrobacterium group</taxon>
        <taxon>Rhizobium</taxon>
    </lineage>
</organism>
<proteinExistence type="predicted"/>
<evidence type="ECO:0000313" key="1">
    <source>
        <dbReference type="EMBL" id="PKA39588.1"/>
    </source>
</evidence>
<dbReference type="Proteomes" id="UP000232164">
    <property type="component" value="Unassembled WGS sequence"/>
</dbReference>
<reference evidence="1 2" key="1">
    <citation type="submission" date="2017-11" db="EMBL/GenBank/DDBJ databases">
        <authorList>
            <person name="Han C.G."/>
        </authorList>
    </citation>
    <scope>NUCLEOTIDE SEQUENCE [LARGE SCALE GENOMIC DNA]</scope>
    <source>
        <strain evidence="1 2">HCNT1</strain>
    </source>
</reference>
<comment type="caution">
    <text evidence="1">The sequence shown here is derived from an EMBL/GenBank/DDBJ whole genome shotgun (WGS) entry which is preliminary data.</text>
</comment>
<gene>
    <name evidence="1" type="ORF">CWR43_30420</name>
</gene>
<sequence>MISWAEHFARLDDDAKAKNGSCLEFFAFRSFRRVGFWRALLSLSKLPTASAHDPTETIGSRQDAAQSGISTPIPRLEWVRTVDLGFVAPNGSFAANAGASLDVIFITDASCLSLIRRAAGHSCASNVFPDANWRS</sequence>
<dbReference type="EMBL" id="PIQN01000026">
    <property type="protein sequence ID" value="PKA39588.1"/>
    <property type="molecule type" value="Genomic_DNA"/>
</dbReference>
<dbReference type="AlphaFoldDB" id="A0A2N0D0L3"/>
<accession>A0A2N0D0L3</accession>
<evidence type="ECO:0000313" key="2">
    <source>
        <dbReference type="Proteomes" id="UP000232164"/>
    </source>
</evidence>
<protein>
    <submittedName>
        <fullName evidence="1">Uncharacterized protein</fullName>
    </submittedName>
</protein>
<name>A0A2N0D0L3_RHISU</name>
<reference evidence="1 2" key="2">
    <citation type="submission" date="2017-12" db="EMBL/GenBank/DDBJ databases">
        <title>Genome sequence of Rhizobium sullae HCNT1 isolated from Sulla coronaria nodules and featuring peculiar denitrification phenotypes.</title>
        <authorList>
            <person name="De Diego-Diaz B."/>
            <person name="Treu L."/>
            <person name="Campanaro S."/>
            <person name="Da Silva Duarte V."/>
            <person name="Basaglia M."/>
            <person name="Favaro L."/>
            <person name="Casella S."/>
            <person name="Squartini A."/>
        </authorList>
    </citation>
    <scope>NUCLEOTIDE SEQUENCE [LARGE SCALE GENOMIC DNA]</scope>
    <source>
        <strain evidence="1 2">HCNT1</strain>
    </source>
</reference>